<evidence type="ECO:0000256" key="1">
    <source>
        <dbReference type="ARBA" id="ARBA00004447"/>
    </source>
</evidence>
<evidence type="ECO:0000256" key="11">
    <source>
        <dbReference type="ARBA" id="ARBA00023180"/>
    </source>
</evidence>
<keyword evidence="3 16" id="KW-0328">Glycosyltransferase</keyword>
<evidence type="ECO:0000256" key="8">
    <source>
        <dbReference type="ARBA" id="ARBA00023034"/>
    </source>
</evidence>
<keyword evidence="10" id="KW-1015">Disulfide bond</keyword>
<evidence type="ECO:0000256" key="6">
    <source>
        <dbReference type="ARBA" id="ARBA00022968"/>
    </source>
</evidence>
<keyword evidence="4 16" id="KW-0808">Transferase</keyword>
<evidence type="ECO:0000313" key="17">
    <source>
        <dbReference type="Proteomes" id="UP000316726"/>
    </source>
</evidence>
<evidence type="ECO:0000256" key="10">
    <source>
        <dbReference type="ARBA" id="ARBA00023157"/>
    </source>
</evidence>
<gene>
    <name evidence="16" type="ORF">A3770_02p15090</name>
</gene>
<proteinExistence type="inferred from homology"/>
<keyword evidence="8" id="KW-0333">Golgi apparatus</keyword>
<keyword evidence="6" id="KW-0735">Signal-anchor</keyword>
<keyword evidence="7" id="KW-1133">Transmembrane helix</keyword>
<reference evidence="16 17" key="1">
    <citation type="submission" date="2018-07" db="EMBL/GenBank/DDBJ databases">
        <title>The complete nuclear genome of the prasinophyte Chloropicon primus (CCMP1205).</title>
        <authorList>
            <person name="Pombert J.-F."/>
            <person name="Otis C."/>
            <person name="Turmel M."/>
            <person name="Lemieux C."/>
        </authorList>
    </citation>
    <scope>NUCLEOTIDE SEQUENCE [LARGE SCALE GENOMIC DNA]</scope>
    <source>
        <strain evidence="16 17">CCMP1205</strain>
    </source>
</reference>
<keyword evidence="15" id="KW-0732">Signal</keyword>
<accession>A0A5B8MFC3</accession>
<feature type="signal peptide" evidence="15">
    <location>
        <begin position="1"/>
        <end position="15"/>
    </location>
</feature>
<dbReference type="GO" id="GO:0003835">
    <property type="term" value="F:beta-galactoside alpha-2,6-sialyltransferase activity"/>
    <property type="evidence" value="ECO:0007669"/>
    <property type="project" value="UniProtKB-EC"/>
</dbReference>
<dbReference type="PANTHER" id="PTHR46059">
    <property type="entry name" value="BETA-GALACTOSIDE ALPHA-2,6-SIALYLTRANSFERASE"/>
    <property type="match status" value="1"/>
</dbReference>
<comment type="similarity">
    <text evidence="2">Belongs to the glycosyltransferase 29 family.</text>
</comment>
<evidence type="ECO:0000256" key="13">
    <source>
        <dbReference type="ARBA" id="ARBA00034329"/>
    </source>
</evidence>
<sequence length="342" mass="38541">MLFLLVASALVSVDASGRRGTRRLRRGKARSSRSSRGHRQRRGGNRQCRSILLSSQCRKPADKSWCLQPMSFFTYADVKRAGERDVGLLGNGYSTARFARLMSSRDGPLASANLHHFILHKGNRYGIRVLERTGKFKEKLEYLFDKDLDQLGLDWSSCAVVGSSESVLRHERGKEIDGHSAVIRFNEAPTAGFEKFVGKRTTVRLQNPERAGFAEGKELCLTKQFSNLSSKSCKIVPLSPQFIAYSRYYWLNSWNAKPGFTPSLGVHKEKRVKMSTGFIGVALAAHLCSRISIYGFEAGAGQHYYNKTDTHGLSDWRLRHPWQLEQECLGLLKKNPRVKLVS</sequence>
<organism evidence="16 17">
    <name type="scientific">Chloropicon primus</name>
    <dbReference type="NCBI Taxonomy" id="1764295"/>
    <lineage>
        <taxon>Eukaryota</taxon>
        <taxon>Viridiplantae</taxon>
        <taxon>Chlorophyta</taxon>
        <taxon>Chloropicophyceae</taxon>
        <taxon>Chloropicales</taxon>
        <taxon>Chloropicaceae</taxon>
        <taxon>Chloropicon</taxon>
    </lineage>
</organism>
<evidence type="ECO:0000256" key="9">
    <source>
        <dbReference type="ARBA" id="ARBA00023136"/>
    </source>
</evidence>
<evidence type="ECO:0000256" key="14">
    <source>
        <dbReference type="SAM" id="MobiDB-lite"/>
    </source>
</evidence>
<dbReference type="GO" id="GO:0032580">
    <property type="term" value="C:Golgi cisterna membrane"/>
    <property type="evidence" value="ECO:0007669"/>
    <property type="project" value="UniProtKB-SubCell"/>
</dbReference>
<dbReference type="InterPro" id="IPR038578">
    <property type="entry name" value="GT29-like_sf"/>
</dbReference>
<dbReference type="AlphaFoldDB" id="A0A5B8MFC3"/>
<comment type="subcellular location">
    <subcellularLocation>
        <location evidence="1">Golgi apparatus</location>
        <location evidence="1">Golgi stack membrane</location>
        <topology evidence="1">Single-pass type II membrane protein</topology>
    </subcellularLocation>
</comment>
<evidence type="ECO:0000313" key="16">
    <source>
        <dbReference type="EMBL" id="QDZ18991.1"/>
    </source>
</evidence>
<dbReference type="EC" id="2.4.3.1" evidence="13"/>
<protein>
    <recommendedName>
        <fullName evidence="13">beta-galactoside alpha-(2,6)-sialyltransferase</fullName>
        <ecNumber evidence="13">2.4.3.1</ecNumber>
    </recommendedName>
</protein>
<dbReference type="Gene3D" id="3.90.1480.20">
    <property type="entry name" value="Glycosyl transferase family 29"/>
    <property type="match status" value="1"/>
</dbReference>
<keyword evidence="11" id="KW-0325">Glycoprotein</keyword>
<dbReference type="PANTHER" id="PTHR46059:SF1">
    <property type="entry name" value="BETA-GALACTOSIDE ALPHA-2,6-SIALYLTRANSFERASE"/>
    <property type="match status" value="1"/>
</dbReference>
<keyword evidence="9" id="KW-0472">Membrane</keyword>
<dbReference type="Proteomes" id="UP000316726">
    <property type="component" value="Chromosome 2"/>
</dbReference>
<keyword evidence="5" id="KW-0812">Transmembrane</keyword>
<dbReference type="Pfam" id="PF00777">
    <property type="entry name" value="Glyco_transf_29"/>
    <property type="match status" value="2"/>
</dbReference>
<evidence type="ECO:0000256" key="15">
    <source>
        <dbReference type="SAM" id="SignalP"/>
    </source>
</evidence>
<dbReference type="OrthoDB" id="10264956at2759"/>
<feature type="compositionally biased region" description="Basic residues" evidence="14">
    <location>
        <begin position="19"/>
        <end position="44"/>
    </location>
</feature>
<evidence type="ECO:0000256" key="12">
    <source>
        <dbReference type="ARBA" id="ARBA00034249"/>
    </source>
</evidence>
<name>A0A5B8MFC3_9CHLO</name>
<keyword evidence="17" id="KW-1185">Reference proteome</keyword>
<evidence type="ECO:0000256" key="5">
    <source>
        <dbReference type="ARBA" id="ARBA00022692"/>
    </source>
</evidence>
<evidence type="ECO:0000256" key="7">
    <source>
        <dbReference type="ARBA" id="ARBA00022989"/>
    </source>
</evidence>
<evidence type="ECO:0000256" key="3">
    <source>
        <dbReference type="ARBA" id="ARBA00022676"/>
    </source>
</evidence>
<evidence type="ECO:0000256" key="2">
    <source>
        <dbReference type="ARBA" id="ARBA00006003"/>
    </source>
</evidence>
<feature type="chain" id="PRO_5023102603" description="beta-galactoside alpha-(2,6)-sialyltransferase" evidence="15">
    <location>
        <begin position="16"/>
        <end position="342"/>
    </location>
</feature>
<dbReference type="InterPro" id="IPR001675">
    <property type="entry name" value="Glyco_trans_29"/>
</dbReference>
<dbReference type="EMBL" id="CP031035">
    <property type="protein sequence ID" value="QDZ18991.1"/>
    <property type="molecule type" value="Genomic_DNA"/>
</dbReference>
<evidence type="ECO:0000256" key="4">
    <source>
        <dbReference type="ARBA" id="ARBA00022679"/>
    </source>
</evidence>
<comment type="catalytic activity">
    <reaction evidence="12">
        <text>a beta-D-galactoside + CMP-N-acetyl-beta-neuraminate = an N-acetyl-alpha-neuraminyl-(2-&gt;6)-beta-D-galactosyl derivative + CMP + H(+)</text>
        <dbReference type="Rhea" id="RHEA:52104"/>
        <dbReference type="ChEBI" id="CHEBI:15378"/>
        <dbReference type="ChEBI" id="CHEBI:28034"/>
        <dbReference type="ChEBI" id="CHEBI:57812"/>
        <dbReference type="ChEBI" id="CHEBI:60377"/>
        <dbReference type="ChEBI" id="CHEBI:136398"/>
        <dbReference type="EC" id="2.4.3.1"/>
    </reaction>
</comment>
<feature type="region of interest" description="Disordered" evidence="14">
    <location>
        <begin position="17"/>
        <end position="45"/>
    </location>
</feature>